<dbReference type="AlphaFoldDB" id="A0A9P8T518"/>
<evidence type="ECO:0000313" key="2">
    <source>
        <dbReference type="Proteomes" id="UP000769157"/>
    </source>
</evidence>
<proteinExistence type="predicted"/>
<evidence type="ECO:0000313" key="1">
    <source>
        <dbReference type="EMBL" id="KAH3666331.1"/>
    </source>
</evidence>
<reference evidence="1" key="2">
    <citation type="submission" date="2021-01" db="EMBL/GenBank/DDBJ databases">
        <authorList>
            <person name="Schikora-Tamarit M.A."/>
        </authorList>
    </citation>
    <scope>NUCLEOTIDE SEQUENCE</scope>
    <source>
        <strain evidence="1">CBS6075</strain>
    </source>
</reference>
<sequence>MHFRDILWCSDDCSNHLQHRSDSRTSCNHDDLAGHVCLVRHSSDRAFELDELAGLESSKPRRHSTVWVRLHQDIKKSFVVLVGDRGVVANDLFVVNNESAGQMVTNRNVQSISFAWKLESVYS</sequence>
<reference evidence="1" key="1">
    <citation type="journal article" date="2021" name="Open Biol.">
        <title>Shared evolutionary footprints suggest mitochondrial oxidative damage underlies multiple complex I losses in fungi.</title>
        <authorList>
            <person name="Schikora-Tamarit M.A."/>
            <person name="Marcet-Houben M."/>
            <person name="Nosek J."/>
            <person name="Gabaldon T."/>
        </authorList>
    </citation>
    <scope>NUCLEOTIDE SEQUENCE</scope>
    <source>
        <strain evidence="1">CBS6075</strain>
    </source>
</reference>
<dbReference type="RefSeq" id="XP_046061535.1">
    <property type="nucleotide sequence ID" value="XM_046205608.1"/>
</dbReference>
<name>A0A9P8T518_9ASCO</name>
<comment type="caution">
    <text evidence="1">The sequence shown here is derived from an EMBL/GenBank/DDBJ whole genome shotgun (WGS) entry which is preliminary data.</text>
</comment>
<gene>
    <name evidence="1" type="ORF">OGAPHI_004520</name>
</gene>
<dbReference type="Proteomes" id="UP000769157">
    <property type="component" value="Unassembled WGS sequence"/>
</dbReference>
<dbReference type="EMBL" id="JAEUBE010000295">
    <property type="protein sequence ID" value="KAH3666331.1"/>
    <property type="molecule type" value="Genomic_DNA"/>
</dbReference>
<accession>A0A9P8T518</accession>
<dbReference type="GeneID" id="70236485"/>
<protein>
    <submittedName>
        <fullName evidence="1">Uncharacterized protein</fullName>
    </submittedName>
</protein>
<organism evidence="1 2">
    <name type="scientific">Ogataea philodendri</name>
    <dbReference type="NCBI Taxonomy" id="1378263"/>
    <lineage>
        <taxon>Eukaryota</taxon>
        <taxon>Fungi</taxon>
        <taxon>Dikarya</taxon>
        <taxon>Ascomycota</taxon>
        <taxon>Saccharomycotina</taxon>
        <taxon>Pichiomycetes</taxon>
        <taxon>Pichiales</taxon>
        <taxon>Pichiaceae</taxon>
        <taxon>Ogataea</taxon>
    </lineage>
</organism>
<keyword evidence="2" id="KW-1185">Reference proteome</keyword>